<dbReference type="EMBL" id="CAACVG010002055">
    <property type="protein sequence ID" value="VEN36001.1"/>
    <property type="molecule type" value="Genomic_DNA"/>
</dbReference>
<protein>
    <submittedName>
        <fullName evidence="1">Uncharacterized protein</fullName>
    </submittedName>
</protein>
<evidence type="ECO:0000313" key="1">
    <source>
        <dbReference type="EMBL" id="VEN36001.1"/>
    </source>
</evidence>
<accession>A0A653BK70</accession>
<evidence type="ECO:0000313" key="2">
    <source>
        <dbReference type="Proteomes" id="UP000410492"/>
    </source>
</evidence>
<gene>
    <name evidence="1" type="ORF">CALMAC_LOCUS1743</name>
</gene>
<sequence>MRRLHTYLNVYLEHSLAGNVSLDYVPFVWQSIKHSVGVRTGFQFLRLNWDRIYKTYEEVYLVLSTIFHDFLSSLSTEVDLEDVSIGSISTSLIKKSSFQIDLNTTL</sequence>
<dbReference type="Proteomes" id="UP000410492">
    <property type="component" value="Unassembled WGS sequence"/>
</dbReference>
<dbReference type="AlphaFoldDB" id="A0A653BK70"/>
<reference evidence="1 2" key="1">
    <citation type="submission" date="2019-01" db="EMBL/GenBank/DDBJ databases">
        <authorList>
            <person name="Sayadi A."/>
        </authorList>
    </citation>
    <scope>NUCLEOTIDE SEQUENCE [LARGE SCALE GENOMIC DNA]</scope>
</reference>
<organism evidence="1 2">
    <name type="scientific">Callosobruchus maculatus</name>
    <name type="common">Southern cowpea weevil</name>
    <name type="synonym">Pulse bruchid</name>
    <dbReference type="NCBI Taxonomy" id="64391"/>
    <lineage>
        <taxon>Eukaryota</taxon>
        <taxon>Metazoa</taxon>
        <taxon>Ecdysozoa</taxon>
        <taxon>Arthropoda</taxon>
        <taxon>Hexapoda</taxon>
        <taxon>Insecta</taxon>
        <taxon>Pterygota</taxon>
        <taxon>Neoptera</taxon>
        <taxon>Endopterygota</taxon>
        <taxon>Coleoptera</taxon>
        <taxon>Polyphaga</taxon>
        <taxon>Cucujiformia</taxon>
        <taxon>Chrysomeloidea</taxon>
        <taxon>Chrysomelidae</taxon>
        <taxon>Bruchinae</taxon>
        <taxon>Bruchini</taxon>
        <taxon>Callosobruchus</taxon>
    </lineage>
</organism>
<dbReference type="Gene3D" id="1.25.50.20">
    <property type="match status" value="1"/>
</dbReference>
<keyword evidence="2" id="KW-1185">Reference proteome</keyword>
<feature type="non-terminal residue" evidence="1">
    <location>
        <position position="106"/>
    </location>
</feature>
<name>A0A653BK70_CALMS</name>
<proteinExistence type="predicted"/>